<evidence type="ECO:0000313" key="1">
    <source>
        <dbReference type="EMBL" id="BBH88918.1"/>
    </source>
</evidence>
<gene>
    <name evidence="1" type="ORF">KTC_36690</name>
</gene>
<proteinExistence type="predicted"/>
<reference evidence="1" key="1">
    <citation type="submission" date="2018-12" db="EMBL/GenBank/DDBJ databases">
        <title>Novel natural products biosynthetic potential of the class Ktedonobacteria.</title>
        <authorList>
            <person name="Zheng Y."/>
            <person name="Saitou A."/>
            <person name="Wang C.M."/>
            <person name="Toyoda A."/>
            <person name="Minakuchi Y."/>
            <person name="Sekiguchi Y."/>
            <person name="Ueda K."/>
            <person name="Takano H."/>
            <person name="Sakai Y."/>
            <person name="Yokota A."/>
            <person name="Yabe S."/>
        </authorList>
    </citation>
    <scope>NUCLEOTIDE SEQUENCE</scope>
    <source>
        <strain evidence="1">COM3</strain>
    </source>
</reference>
<accession>A0A455SND1</accession>
<dbReference type="AlphaFoldDB" id="A0A455SND1"/>
<dbReference type="EMBL" id="AP019376">
    <property type="protein sequence ID" value="BBH88918.1"/>
    <property type="molecule type" value="Genomic_DNA"/>
</dbReference>
<name>A0A455SND1_9CHLR</name>
<sequence length="209" mass="22361">MYNQPSKGRKKAIITALFLFSLAGLLAGFTFGAAGKALFPAAKPQASQPVAQTTATTTPVSGPKVPLNCPVVDETAYSGIANGAIQYTFKAHAVDKSGECAKSGNPIESGGITCKLWLSEHKNGRIQIPSNLWPPDKVKEPLPGEISGALVFDPGTPQTQMCNEKGQGHWKFGVSASTKPGKYFLVIITDWDGTYANWSWVEFTVTKEK</sequence>
<protein>
    <submittedName>
        <fullName evidence="1">Uncharacterized protein</fullName>
    </submittedName>
</protein>
<organism evidence="1">
    <name type="scientific">Thermosporothrix sp. COM3</name>
    <dbReference type="NCBI Taxonomy" id="2490863"/>
    <lineage>
        <taxon>Bacteria</taxon>
        <taxon>Bacillati</taxon>
        <taxon>Chloroflexota</taxon>
        <taxon>Ktedonobacteria</taxon>
        <taxon>Ktedonobacterales</taxon>
        <taxon>Thermosporotrichaceae</taxon>
        <taxon>Thermosporothrix</taxon>
    </lineage>
</organism>